<evidence type="ECO:0000256" key="2">
    <source>
        <dbReference type="ARBA" id="ARBA00008186"/>
    </source>
</evidence>
<dbReference type="GO" id="GO:0003712">
    <property type="term" value="F:transcription coregulator activity"/>
    <property type="evidence" value="ECO:0007669"/>
    <property type="project" value="InterPro"/>
</dbReference>
<evidence type="ECO:0000256" key="4">
    <source>
        <dbReference type="RuleBase" id="RU364147"/>
    </source>
</evidence>
<gene>
    <name evidence="4" type="primary">MED11</name>
    <name evidence="6" type="ORF">PhCBS80983_g02568</name>
</gene>
<dbReference type="EMBL" id="QEAQ01000027">
    <property type="protein sequence ID" value="TPX59251.1"/>
    <property type="molecule type" value="Genomic_DNA"/>
</dbReference>
<dbReference type="GO" id="GO:0016592">
    <property type="term" value="C:mediator complex"/>
    <property type="evidence" value="ECO:0007669"/>
    <property type="project" value="InterPro"/>
</dbReference>
<comment type="subunit">
    <text evidence="4">Component of the Mediator complex.</text>
</comment>
<feature type="region of interest" description="Disordered" evidence="5">
    <location>
        <begin position="177"/>
        <end position="201"/>
    </location>
</feature>
<dbReference type="InterPro" id="IPR019404">
    <property type="entry name" value="Mediator_Med11"/>
</dbReference>
<organism evidence="6 7">
    <name type="scientific">Powellomyces hirtus</name>
    <dbReference type="NCBI Taxonomy" id="109895"/>
    <lineage>
        <taxon>Eukaryota</taxon>
        <taxon>Fungi</taxon>
        <taxon>Fungi incertae sedis</taxon>
        <taxon>Chytridiomycota</taxon>
        <taxon>Chytridiomycota incertae sedis</taxon>
        <taxon>Chytridiomycetes</taxon>
        <taxon>Spizellomycetales</taxon>
        <taxon>Powellomycetaceae</taxon>
        <taxon>Powellomyces</taxon>
    </lineage>
</organism>
<reference evidence="6 7" key="1">
    <citation type="journal article" date="2019" name="Sci. Rep.">
        <title>Comparative genomics of chytrid fungi reveal insights into the obligate biotrophic and pathogenic lifestyle of Synchytrium endobioticum.</title>
        <authorList>
            <person name="van de Vossenberg B.T.L.H."/>
            <person name="Warris S."/>
            <person name="Nguyen H.D.T."/>
            <person name="van Gent-Pelzer M.P.E."/>
            <person name="Joly D.L."/>
            <person name="van de Geest H.C."/>
            <person name="Bonants P.J.M."/>
            <person name="Smith D.S."/>
            <person name="Levesque C.A."/>
            <person name="van der Lee T.A.J."/>
        </authorList>
    </citation>
    <scope>NUCLEOTIDE SEQUENCE [LARGE SCALE GENOMIC DNA]</scope>
    <source>
        <strain evidence="6 7">CBS 809.83</strain>
    </source>
</reference>
<feature type="compositionally biased region" description="Polar residues" evidence="5">
    <location>
        <begin position="1"/>
        <end position="20"/>
    </location>
</feature>
<keyword evidence="4" id="KW-0804">Transcription</keyword>
<feature type="region of interest" description="Disordered" evidence="5">
    <location>
        <begin position="1"/>
        <end position="44"/>
    </location>
</feature>
<keyword evidence="7" id="KW-1185">Reference proteome</keyword>
<dbReference type="AlphaFoldDB" id="A0A507E691"/>
<evidence type="ECO:0000256" key="5">
    <source>
        <dbReference type="SAM" id="MobiDB-lite"/>
    </source>
</evidence>
<keyword evidence="4" id="KW-0010">Activator</keyword>
<proteinExistence type="inferred from homology"/>
<dbReference type="Proteomes" id="UP000318582">
    <property type="component" value="Unassembled WGS sequence"/>
</dbReference>
<keyword evidence="3 4" id="KW-0539">Nucleus</keyword>
<accession>A0A507E691</accession>
<name>A0A507E691_9FUNG</name>
<comment type="caution">
    <text evidence="6">The sequence shown here is derived from an EMBL/GenBank/DDBJ whole genome shotgun (WGS) entry which is preliminary data.</text>
</comment>
<dbReference type="Pfam" id="PF10280">
    <property type="entry name" value="Med11"/>
    <property type="match status" value="1"/>
</dbReference>
<comment type="subcellular location">
    <subcellularLocation>
        <location evidence="1 4">Nucleus</location>
    </subcellularLocation>
</comment>
<comment type="function">
    <text evidence="4">Component of the Mediator complex, a coactivator involved in the regulated transcription of nearly all RNA polymerase II-dependent genes. Mediator functions as a bridge to convey information from gene-specific regulatory proteins to the basal RNA polymerase II transcription machinery. Mediator is recruited to promoters by direct interactions with regulatory proteins and serves as a scaffold for the assembly of a functional pre-initiation complex with RNA polymerase II and the general transcription factors.</text>
</comment>
<dbReference type="Gene3D" id="1.10.287.3490">
    <property type="match status" value="1"/>
</dbReference>
<evidence type="ECO:0000313" key="7">
    <source>
        <dbReference type="Proteomes" id="UP000318582"/>
    </source>
</evidence>
<evidence type="ECO:0000313" key="6">
    <source>
        <dbReference type="EMBL" id="TPX59251.1"/>
    </source>
</evidence>
<evidence type="ECO:0000256" key="1">
    <source>
        <dbReference type="ARBA" id="ARBA00004123"/>
    </source>
</evidence>
<sequence length="201" mass="21419">MDLDTPSRTTTTSHDALSPSQQPEGEEQQQGREKGEEGVNAAARARAENERLLHTLLAVDKRIVLLMQAASKTILKLGSPGSPALPGRSPSSSSVSDSDDDFSANFEIYLQTLNEIQSFLRRIFRHLSKSGILAAAGRSIPYHASLAGDEKDLELCAKRVALVLAHVETGLRQVRRAAAAPEGGSSGAEESGGGNVMEEDL</sequence>
<evidence type="ECO:0000256" key="3">
    <source>
        <dbReference type="ARBA" id="ARBA00023242"/>
    </source>
</evidence>
<keyword evidence="4" id="KW-0805">Transcription regulation</keyword>
<feature type="compositionally biased region" description="Gly residues" evidence="5">
    <location>
        <begin position="184"/>
        <end position="195"/>
    </location>
</feature>
<comment type="similarity">
    <text evidence="2 4">Belongs to the Mediator complex subunit 11 family.</text>
</comment>
<protein>
    <recommendedName>
        <fullName evidence="4">Mediator of RNA polymerase II transcription subunit 11</fullName>
    </recommendedName>
    <alternativeName>
        <fullName evidence="4">Mediator complex subunit 11</fullName>
    </alternativeName>
</protein>
<feature type="compositionally biased region" description="Low complexity" evidence="5">
    <location>
        <begin position="78"/>
        <end position="96"/>
    </location>
</feature>
<feature type="region of interest" description="Disordered" evidence="5">
    <location>
        <begin position="77"/>
        <end position="98"/>
    </location>
</feature>
<dbReference type="GO" id="GO:0006357">
    <property type="term" value="P:regulation of transcription by RNA polymerase II"/>
    <property type="evidence" value="ECO:0007669"/>
    <property type="project" value="InterPro"/>
</dbReference>